<organism evidence="1 2">
    <name type="scientific">Escherichia coli</name>
    <dbReference type="NCBI Taxonomy" id="562"/>
    <lineage>
        <taxon>Bacteria</taxon>
        <taxon>Pseudomonadati</taxon>
        <taxon>Pseudomonadota</taxon>
        <taxon>Gammaproteobacteria</taxon>
        <taxon>Enterobacterales</taxon>
        <taxon>Enterobacteriaceae</taxon>
        <taxon>Escherichia</taxon>
    </lineage>
</organism>
<reference evidence="1 2" key="1">
    <citation type="submission" date="2016-11" db="EMBL/GenBank/DDBJ databases">
        <title>Draft genome sequences of five Shigatoxin-producing Escherichia coli isolates harboring the new recently described Subtilase cytotoxin allelic variant subAB2-3.</title>
        <authorList>
            <person name="Tasara T."/>
            <person name="Fierz L."/>
            <person name="Klumpp J."/>
            <person name="Schmidt H."/>
            <person name="Stephan R."/>
        </authorList>
    </citation>
    <scope>NUCLEOTIDE SEQUENCE [LARGE SCALE GENOMIC DNA]</scope>
    <source>
        <strain evidence="1 2">453</strain>
    </source>
</reference>
<gene>
    <name evidence="1" type="ORF">BMT50_10415</name>
</gene>
<accession>A0AAP7PGN6</accession>
<proteinExistence type="predicted"/>
<dbReference type="Proteomes" id="UP000186595">
    <property type="component" value="Unassembled WGS sequence"/>
</dbReference>
<evidence type="ECO:0000313" key="2">
    <source>
        <dbReference type="Proteomes" id="UP000186595"/>
    </source>
</evidence>
<evidence type="ECO:0000313" key="1">
    <source>
        <dbReference type="EMBL" id="OKB76473.1"/>
    </source>
</evidence>
<sequence length="80" mass="9456">MLPEPLLQAYQKQISILSSMQVLDEKQPQDLKQKDTGTMEKPTLLTQEEVQMLYVRRMLPSEYERLQGFPENWTLIDSEQ</sequence>
<comment type="caution">
    <text evidence="1">The sequence shown here is derived from an EMBL/GenBank/DDBJ whole genome shotgun (WGS) entry which is preliminary data.</text>
</comment>
<dbReference type="AlphaFoldDB" id="A0AAP7PGN6"/>
<name>A0AAP7PGN6_ECOLX</name>
<dbReference type="EMBL" id="MPGR01000001">
    <property type="protein sequence ID" value="OKB76473.1"/>
    <property type="molecule type" value="Genomic_DNA"/>
</dbReference>
<dbReference type="REBASE" id="187259">
    <property type="entry name" value="M.Eco453ORF10415P"/>
</dbReference>
<protein>
    <submittedName>
        <fullName evidence="1">Uncharacterized protein</fullName>
    </submittedName>
</protein>